<dbReference type="PANTHER" id="PTHR43580">
    <property type="entry name" value="OXIDOREDUCTASE GLYR1-RELATED"/>
    <property type="match status" value="1"/>
</dbReference>
<dbReference type="InterPro" id="IPR015815">
    <property type="entry name" value="HIBADH-related"/>
</dbReference>
<dbReference type="HOGENOM" id="CLU_035117_1_1_4"/>
<evidence type="ECO:0000313" key="7">
    <source>
        <dbReference type="Proteomes" id="UP000031838"/>
    </source>
</evidence>
<keyword evidence="7" id="KW-1185">Reference proteome</keyword>
<dbReference type="EMBL" id="CP002580">
    <property type="protein sequence ID" value="AJK45993.1"/>
    <property type="molecule type" value="Genomic_DNA"/>
</dbReference>
<evidence type="ECO:0000256" key="1">
    <source>
        <dbReference type="ARBA" id="ARBA00023002"/>
    </source>
</evidence>
<dbReference type="SUPFAM" id="SSF51735">
    <property type="entry name" value="NAD(P)-binding Rossmann-fold domains"/>
    <property type="match status" value="1"/>
</dbReference>
<dbReference type="Gene3D" id="3.40.50.720">
    <property type="entry name" value="NAD(P)-binding Rossmann-like Domain"/>
    <property type="match status" value="1"/>
</dbReference>
<dbReference type="PANTHER" id="PTHR43580:SF2">
    <property type="entry name" value="CYTOKINE-LIKE NUCLEAR FACTOR N-PAC"/>
    <property type="match status" value="1"/>
</dbReference>
<dbReference type="Gene3D" id="1.10.1040.10">
    <property type="entry name" value="N-(1-d-carboxylethyl)-l-norvaline Dehydrogenase, domain 2"/>
    <property type="match status" value="1"/>
</dbReference>
<evidence type="ECO:0000313" key="6">
    <source>
        <dbReference type="EMBL" id="AJK45993.1"/>
    </source>
</evidence>
<evidence type="ECO:0000259" key="5">
    <source>
        <dbReference type="Pfam" id="PF14833"/>
    </source>
</evidence>
<dbReference type="EC" id="1.1.1.30" evidence="6"/>
<dbReference type="InterPro" id="IPR008927">
    <property type="entry name" value="6-PGluconate_DH-like_C_sf"/>
</dbReference>
<feature type="domain" description="6-phosphogluconate dehydrogenase NADP-binding" evidence="4">
    <location>
        <begin position="6"/>
        <end position="162"/>
    </location>
</feature>
<dbReference type="Pfam" id="PF03446">
    <property type="entry name" value="NAD_binding_2"/>
    <property type="match status" value="1"/>
</dbReference>
<sequence>MEKAAIGFVGVGLMGHGIAKQLLGAGHPLTIVGRRNRAPVDDLVGRGAREAASLAALAADSSIVFLCLTDAPAVESVIGEMKDHLREGTIVVDCSTSDPAATERVAAMLAERGVDYCDAPLGGTPEQAEAGQLQAIVGATPAVFARLEAVFAPWTAKVVHVGGVGDGHRMKLINNFVALGYGALYAEALAIARKSGLTAEQVDGVLRGSRMDCGFYQTFMGYTLEGRRDAHKFTLANAHKDLRYVEAMGNQAGCATYVASTVKNAYATALAAGATGAEDYVPHLPDYIARANGHSV</sequence>
<dbReference type="GO" id="GO:0003858">
    <property type="term" value="F:3-hydroxybutyrate dehydrogenase activity"/>
    <property type="evidence" value="ECO:0007669"/>
    <property type="project" value="UniProtKB-EC"/>
</dbReference>
<evidence type="ECO:0000256" key="3">
    <source>
        <dbReference type="PIRSR" id="PIRSR000103-1"/>
    </source>
</evidence>
<gene>
    <name evidence="6" type="primary">bdhA1</name>
    <name evidence="6" type="ORF">BGL_1c14770</name>
</gene>
<dbReference type="AlphaFoldDB" id="A0A0B6RRI3"/>
<dbReference type="InterPro" id="IPR036291">
    <property type="entry name" value="NAD(P)-bd_dom_sf"/>
</dbReference>
<dbReference type="InterPro" id="IPR029154">
    <property type="entry name" value="HIBADH-like_NADP-bd"/>
</dbReference>
<organism evidence="6 7">
    <name type="scientific">Burkholderia plantarii</name>
    <dbReference type="NCBI Taxonomy" id="41899"/>
    <lineage>
        <taxon>Bacteria</taxon>
        <taxon>Pseudomonadati</taxon>
        <taxon>Pseudomonadota</taxon>
        <taxon>Betaproteobacteria</taxon>
        <taxon>Burkholderiales</taxon>
        <taxon>Burkholderiaceae</taxon>
        <taxon>Burkholderia</taxon>
    </lineage>
</organism>
<dbReference type="KEGG" id="bgp:BGL_1c14770"/>
<dbReference type="PIRSF" id="PIRSF000103">
    <property type="entry name" value="HIBADH"/>
    <property type="match status" value="1"/>
</dbReference>
<feature type="domain" description="3-hydroxyisobutyrate dehydrogenase-like NAD-binding" evidence="5">
    <location>
        <begin position="165"/>
        <end position="277"/>
    </location>
</feature>
<dbReference type="InterPro" id="IPR006115">
    <property type="entry name" value="6PGDH_NADP-bd"/>
</dbReference>
<dbReference type="SUPFAM" id="SSF48179">
    <property type="entry name" value="6-phosphogluconate dehydrogenase C-terminal domain-like"/>
    <property type="match status" value="1"/>
</dbReference>
<dbReference type="RefSeq" id="WP_042624613.1">
    <property type="nucleotide sequence ID" value="NZ_CP002580.1"/>
</dbReference>
<protein>
    <submittedName>
        <fullName evidence="6">3-hydoxybutyrate dehydrogenase BdhA</fullName>
        <ecNumber evidence="6">1.1.1.30</ecNumber>
    </submittedName>
</protein>
<dbReference type="GO" id="GO:0050661">
    <property type="term" value="F:NADP binding"/>
    <property type="evidence" value="ECO:0007669"/>
    <property type="project" value="InterPro"/>
</dbReference>
<keyword evidence="2" id="KW-0520">NAD</keyword>
<dbReference type="Pfam" id="PF14833">
    <property type="entry name" value="NAD_binding_11"/>
    <property type="match status" value="1"/>
</dbReference>
<evidence type="ECO:0000256" key="2">
    <source>
        <dbReference type="ARBA" id="ARBA00023027"/>
    </source>
</evidence>
<dbReference type="GO" id="GO:0051287">
    <property type="term" value="F:NAD binding"/>
    <property type="evidence" value="ECO:0007669"/>
    <property type="project" value="InterPro"/>
</dbReference>
<reference evidence="6 7" key="2">
    <citation type="journal article" date="2016" name="Appl. Microbiol. Biotechnol.">
        <title>Mutations improving production and secretion of extracellular lipase by Burkholderia glumae PG1.</title>
        <authorList>
            <person name="Knapp A."/>
            <person name="Voget S."/>
            <person name="Gao R."/>
            <person name="Zaburannyi N."/>
            <person name="Krysciak D."/>
            <person name="Breuer M."/>
            <person name="Hauer B."/>
            <person name="Streit W.R."/>
            <person name="Muller R."/>
            <person name="Daniel R."/>
            <person name="Jaeger K.E."/>
        </authorList>
    </citation>
    <scope>NUCLEOTIDE SEQUENCE [LARGE SCALE GENOMIC DNA]</scope>
    <source>
        <strain evidence="6 7">PG1</strain>
    </source>
</reference>
<proteinExistence type="predicted"/>
<evidence type="ECO:0000259" key="4">
    <source>
        <dbReference type="Pfam" id="PF03446"/>
    </source>
</evidence>
<accession>A0A0B6RRI3</accession>
<name>A0A0B6RRI3_BURPL</name>
<feature type="active site" evidence="3">
    <location>
        <position position="171"/>
    </location>
</feature>
<reference evidence="7" key="1">
    <citation type="submission" date="2011-03" db="EMBL/GenBank/DDBJ databases">
        <authorList>
            <person name="Voget S."/>
            <person name="Streit W.R."/>
            <person name="Jaeger K.E."/>
            <person name="Daniel R."/>
        </authorList>
    </citation>
    <scope>NUCLEOTIDE SEQUENCE [LARGE SCALE GENOMIC DNA]</scope>
    <source>
        <strain evidence="7">PG1</strain>
    </source>
</reference>
<dbReference type="InterPro" id="IPR051265">
    <property type="entry name" value="HIBADH-related_NP60_sf"/>
</dbReference>
<keyword evidence="1 6" id="KW-0560">Oxidoreductase</keyword>
<dbReference type="InterPro" id="IPR013328">
    <property type="entry name" value="6PGD_dom2"/>
</dbReference>
<dbReference type="Proteomes" id="UP000031838">
    <property type="component" value="Chromosome 1"/>
</dbReference>